<dbReference type="Proteomes" id="UP000236291">
    <property type="component" value="Unassembled WGS sequence"/>
</dbReference>
<organism evidence="1 2">
    <name type="scientific">Trifolium pratense</name>
    <name type="common">Red clover</name>
    <dbReference type="NCBI Taxonomy" id="57577"/>
    <lineage>
        <taxon>Eukaryota</taxon>
        <taxon>Viridiplantae</taxon>
        <taxon>Streptophyta</taxon>
        <taxon>Embryophyta</taxon>
        <taxon>Tracheophyta</taxon>
        <taxon>Spermatophyta</taxon>
        <taxon>Magnoliopsida</taxon>
        <taxon>eudicotyledons</taxon>
        <taxon>Gunneridae</taxon>
        <taxon>Pentapetalae</taxon>
        <taxon>rosids</taxon>
        <taxon>fabids</taxon>
        <taxon>Fabales</taxon>
        <taxon>Fabaceae</taxon>
        <taxon>Papilionoideae</taxon>
        <taxon>50 kb inversion clade</taxon>
        <taxon>NPAAA clade</taxon>
        <taxon>Hologalegina</taxon>
        <taxon>IRL clade</taxon>
        <taxon>Trifolieae</taxon>
        <taxon>Trifolium</taxon>
    </lineage>
</organism>
<name>A0A2K3MH45_TRIPR</name>
<protein>
    <submittedName>
        <fullName evidence="1">Uncharacterized protein</fullName>
    </submittedName>
</protein>
<accession>A0A2K3MH45</accession>
<dbReference type="AlphaFoldDB" id="A0A2K3MH45"/>
<proteinExistence type="predicted"/>
<gene>
    <name evidence="1" type="ORF">L195_g046238</name>
</gene>
<evidence type="ECO:0000313" key="1">
    <source>
        <dbReference type="EMBL" id="PNX90115.1"/>
    </source>
</evidence>
<evidence type="ECO:0000313" key="2">
    <source>
        <dbReference type="Proteomes" id="UP000236291"/>
    </source>
</evidence>
<comment type="caution">
    <text evidence="1">The sequence shown here is derived from an EMBL/GenBank/DDBJ whole genome shotgun (WGS) entry which is preliminary data.</text>
</comment>
<dbReference type="EMBL" id="ASHM01061848">
    <property type="protein sequence ID" value="PNX90115.1"/>
    <property type="molecule type" value="Genomic_DNA"/>
</dbReference>
<reference evidence="1 2" key="1">
    <citation type="journal article" date="2014" name="Am. J. Bot.">
        <title>Genome assembly and annotation for red clover (Trifolium pratense; Fabaceae).</title>
        <authorList>
            <person name="Istvanek J."/>
            <person name="Jaros M."/>
            <person name="Krenek A."/>
            <person name="Repkova J."/>
        </authorList>
    </citation>
    <scope>NUCLEOTIDE SEQUENCE [LARGE SCALE GENOMIC DNA]</scope>
    <source>
        <strain evidence="2">cv. Tatra</strain>
        <tissue evidence="1">Young leaves</tissue>
    </source>
</reference>
<sequence>IKVRKDQWLPNLNGHKILSPDTGINNVVCVKDLMQGQPLNWESEDYRSRIPRV</sequence>
<feature type="non-terminal residue" evidence="1">
    <location>
        <position position="1"/>
    </location>
</feature>
<reference evidence="1 2" key="2">
    <citation type="journal article" date="2017" name="Front. Plant Sci.">
        <title>Gene Classification and Mining of Molecular Markers Useful in Red Clover (Trifolium pratense) Breeding.</title>
        <authorList>
            <person name="Istvanek J."/>
            <person name="Dluhosova J."/>
            <person name="Dluhos P."/>
            <person name="Patkova L."/>
            <person name="Nedelnik J."/>
            <person name="Repkova J."/>
        </authorList>
    </citation>
    <scope>NUCLEOTIDE SEQUENCE [LARGE SCALE GENOMIC DNA]</scope>
    <source>
        <strain evidence="2">cv. Tatra</strain>
        <tissue evidence="1">Young leaves</tissue>
    </source>
</reference>